<protein>
    <recommendedName>
        <fullName evidence="3">Outer membrane lipoprotein BamD-like domain-containing protein</fullName>
    </recommendedName>
</protein>
<evidence type="ECO:0000313" key="2">
    <source>
        <dbReference type="Proteomes" id="UP001230496"/>
    </source>
</evidence>
<organism evidence="1 2">
    <name type="scientific">Marivirga salinarum</name>
    <dbReference type="NCBI Taxonomy" id="3059078"/>
    <lineage>
        <taxon>Bacteria</taxon>
        <taxon>Pseudomonadati</taxon>
        <taxon>Bacteroidota</taxon>
        <taxon>Cytophagia</taxon>
        <taxon>Cytophagales</taxon>
        <taxon>Marivirgaceae</taxon>
        <taxon>Marivirga</taxon>
    </lineage>
</organism>
<evidence type="ECO:0000313" key="1">
    <source>
        <dbReference type="EMBL" id="WMN11779.1"/>
    </source>
</evidence>
<dbReference type="EMBL" id="CP129971">
    <property type="protein sequence ID" value="WMN11779.1"/>
    <property type="molecule type" value="Genomic_DNA"/>
</dbReference>
<reference evidence="1 2" key="1">
    <citation type="submission" date="2023-08" db="EMBL/GenBank/DDBJ databases">
        <title>Comparative genomics and taxonomic characterization of three novel marine species of genus Marivirga.</title>
        <authorList>
            <person name="Muhammad N."/>
            <person name="Kim S.-G."/>
        </authorList>
    </citation>
    <scope>NUCLEOTIDE SEQUENCE [LARGE SCALE GENOMIC DNA]</scope>
    <source>
        <strain evidence="1 2">BDSF4-3</strain>
    </source>
</reference>
<dbReference type="RefSeq" id="WP_308349460.1">
    <property type="nucleotide sequence ID" value="NZ_CP129971.1"/>
</dbReference>
<name>A0AA51NAM5_9BACT</name>
<proteinExistence type="predicted"/>
<evidence type="ECO:0008006" key="3">
    <source>
        <dbReference type="Google" id="ProtNLM"/>
    </source>
</evidence>
<gene>
    <name evidence="1" type="ORF">QYS49_39600</name>
</gene>
<dbReference type="AlphaFoldDB" id="A0AA51NAM5"/>
<dbReference type="PROSITE" id="PS51257">
    <property type="entry name" value="PROKAR_LIPOPROTEIN"/>
    <property type="match status" value="1"/>
</dbReference>
<sequence length="855" mass="99089">MRQLLIFLFTITAISLLSGCAYKVLKADKFLEKNEMAKAKQRIDKAVEKNSKNPAAQFMLAKYYSHPVWSFDAVDSAHLYIQSVSDTFPKLNDESTEKLAKNGFDSLDVVNQALIIDSLAFERALSKNKEESFNHYLTNYQYLTFEERAIELRNQVAYEDAIAQNTTQAVSEFFKKYPDAPQAQKARNVFETLYYEKKTQNKALSKYIEYVEERPQTSFAEEAAKIILNIISAGAESSDYKRFIDQYEKFEASKTALSILNGLNYEERVPELLAHKKDSLYYFYNLEEESLLSFQFDQVITDSCFFIKNPYILSNHNNEIHAYLKNGKKIEELKIKSIDYMTSGFFEINDFGREQNLIHYSLKEELKLKALAFLALDKFHIAKKEFEGWQLVSILGEPILKQPVDSVWKEEGIFFFKKGDDMAIASSADFKKVAKDDLKSLSFLYDDYDWLGEQYIRLYSNDYETIIDNQALVIFPLEKARFDYFDNFWVKEKDGNISVLDENRNSLFEEELDDYQFKSGVLALQKDSLWSVFNNGLKGFPKFEYDSIRIFNGWLTFTVQDSAKSLLFQSGKKIQLEGEESFRILKNYNVAFSESADQIRFVEISNDKGYFKLYNGFGRKIKEGEKLDINILTPQLIQIHQNKKKQLIDSAGNEIKIEKAEAFGAFQNGLIPILQNKKFGALIVDSLKIIPAHSQSKLEEFLKDSLYIFKEDDLVGISDVSSEILLNADFESIEYFNDSTAIVEEEGEIGILNIYQNEYLYEDLDTWERVVFAEEPFYIIRRSAGYGVLNQLGEEIIPSIFNELQAHESKGELYWIAERRLSEINYIVIAYFDKNGRVLFKEGLNFDDYLETACD</sequence>
<keyword evidence="2" id="KW-1185">Reference proteome</keyword>
<dbReference type="KEGG" id="msaa:QYS49_39600"/>
<accession>A0AA51NAM5</accession>
<dbReference type="Proteomes" id="UP001230496">
    <property type="component" value="Chromosome"/>
</dbReference>